<dbReference type="Pfam" id="PF07690">
    <property type="entry name" value="MFS_1"/>
    <property type="match status" value="1"/>
</dbReference>
<sequence length="426" mass="46955">MYTLKKIAMEFDTDGYFLVLFSFTANLMWGCVNKSMGVLLPTLTDQFTTHTWVIGIIASLTGVMSYFGGLLTMPLDERFSCRRLLVVTSAVESIGLLLFPLARSTIHMALALAVLVGPSVGIIMVLNKVVLGRHFRERFTLACGIGHAGQAVALLAFAPMTQLFLDTYGWRGAALLLAGISMHQIASAAVVRVTKAQYEPVTDCSDSYQDYNDKEGCRSRGKKSCLHLVKAVDLGILLEFKFWIVSMCRFGVAFAFNSWMLYYVPHLEVKGFPPQVAATLCSAAAVGYFFGSIMWAPLIDRGFMKCSTAIIVSSISLSLSFVVDPWVNDIASYAVVTFVCGLFSAALYTLSDVLIRDIFELDRLVSAYVWKQFFLFAPVFLAGFLPGWMYEARGSYDLAFIMIGLVPTICLLPLIIGLLRKTTNGL</sequence>
<feature type="transmembrane region" description="Helical" evidence="2">
    <location>
        <begin position="242"/>
        <end position="264"/>
    </location>
</feature>
<evidence type="ECO:0000313" key="5">
    <source>
        <dbReference type="Proteomes" id="UP000887568"/>
    </source>
</evidence>
<keyword evidence="2" id="KW-0812">Transmembrane</keyword>
<reference evidence="4" key="1">
    <citation type="submission" date="2022-11" db="UniProtKB">
        <authorList>
            <consortium name="EnsemblMetazoa"/>
        </authorList>
    </citation>
    <scope>IDENTIFICATION</scope>
</reference>
<keyword evidence="2" id="KW-1133">Transmembrane helix</keyword>
<dbReference type="GO" id="GO:0016020">
    <property type="term" value="C:membrane"/>
    <property type="evidence" value="ECO:0007669"/>
    <property type="project" value="UniProtKB-SubCell"/>
</dbReference>
<keyword evidence="2" id="KW-0472">Membrane</keyword>
<feature type="transmembrane region" description="Helical" evidence="2">
    <location>
        <begin position="108"/>
        <end position="127"/>
    </location>
</feature>
<dbReference type="Proteomes" id="UP000887568">
    <property type="component" value="Unplaced"/>
</dbReference>
<dbReference type="InterPro" id="IPR020846">
    <property type="entry name" value="MFS_dom"/>
</dbReference>
<dbReference type="GO" id="GO:0008028">
    <property type="term" value="F:monocarboxylic acid transmembrane transporter activity"/>
    <property type="evidence" value="ECO:0007669"/>
    <property type="project" value="TreeGrafter"/>
</dbReference>
<dbReference type="InterPro" id="IPR050327">
    <property type="entry name" value="Proton-linked_MCT"/>
</dbReference>
<evidence type="ECO:0000313" key="4">
    <source>
        <dbReference type="EnsemblMetazoa" id="XP_038047646.1"/>
    </source>
</evidence>
<feature type="transmembrane region" description="Helical" evidence="2">
    <location>
        <begin position="84"/>
        <end position="102"/>
    </location>
</feature>
<feature type="transmembrane region" description="Helical" evidence="2">
    <location>
        <begin position="170"/>
        <end position="191"/>
    </location>
</feature>
<evidence type="ECO:0000256" key="2">
    <source>
        <dbReference type="SAM" id="Phobius"/>
    </source>
</evidence>
<feature type="transmembrane region" description="Helical" evidence="2">
    <location>
        <begin position="52"/>
        <end position="72"/>
    </location>
</feature>
<feature type="transmembrane region" description="Helical" evidence="2">
    <location>
        <begin position="139"/>
        <end position="158"/>
    </location>
</feature>
<organism evidence="4 5">
    <name type="scientific">Patiria miniata</name>
    <name type="common">Bat star</name>
    <name type="synonym">Asterina miniata</name>
    <dbReference type="NCBI Taxonomy" id="46514"/>
    <lineage>
        <taxon>Eukaryota</taxon>
        <taxon>Metazoa</taxon>
        <taxon>Echinodermata</taxon>
        <taxon>Eleutherozoa</taxon>
        <taxon>Asterozoa</taxon>
        <taxon>Asteroidea</taxon>
        <taxon>Valvatacea</taxon>
        <taxon>Valvatida</taxon>
        <taxon>Asterinidae</taxon>
        <taxon>Patiria</taxon>
    </lineage>
</organism>
<dbReference type="PANTHER" id="PTHR11360">
    <property type="entry name" value="MONOCARBOXYLATE TRANSPORTER"/>
    <property type="match status" value="1"/>
</dbReference>
<dbReference type="PROSITE" id="PS50850">
    <property type="entry name" value="MFS"/>
    <property type="match status" value="1"/>
</dbReference>
<dbReference type="PANTHER" id="PTHR11360:SF303">
    <property type="entry name" value="MAJOR FACILITATOR SUPERFAMILY (MFS) PROFILE DOMAIN-CONTAINING PROTEIN"/>
    <property type="match status" value="1"/>
</dbReference>
<evidence type="ECO:0000259" key="3">
    <source>
        <dbReference type="PROSITE" id="PS50850"/>
    </source>
</evidence>
<dbReference type="InterPro" id="IPR011701">
    <property type="entry name" value="MFS"/>
</dbReference>
<dbReference type="RefSeq" id="XP_038047646.1">
    <property type="nucleotide sequence ID" value="XM_038191718.1"/>
</dbReference>
<feature type="transmembrane region" description="Helical" evidence="2">
    <location>
        <begin position="333"/>
        <end position="355"/>
    </location>
</feature>
<feature type="transmembrane region" description="Helical" evidence="2">
    <location>
        <begin position="15"/>
        <end position="32"/>
    </location>
</feature>
<name>A0A913Z9G0_PATMI</name>
<dbReference type="Gene3D" id="1.20.1250.20">
    <property type="entry name" value="MFS general substrate transporter like domains"/>
    <property type="match status" value="2"/>
</dbReference>
<protein>
    <recommendedName>
        <fullName evidence="3">Major facilitator superfamily (MFS) profile domain-containing protein</fullName>
    </recommendedName>
</protein>
<feature type="transmembrane region" description="Helical" evidence="2">
    <location>
        <begin position="398"/>
        <end position="419"/>
    </location>
</feature>
<dbReference type="AlphaFoldDB" id="A0A913Z9G0"/>
<dbReference type="GeneID" id="119721757"/>
<keyword evidence="5" id="KW-1185">Reference proteome</keyword>
<feature type="transmembrane region" description="Helical" evidence="2">
    <location>
        <begin position="367"/>
        <end position="386"/>
    </location>
</feature>
<accession>A0A913Z9G0</accession>
<dbReference type="SUPFAM" id="SSF103473">
    <property type="entry name" value="MFS general substrate transporter"/>
    <property type="match status" value="1"/>
</dbReference>
<feature type="transmembrane region" description="Helical" evidence="2">
    <location>
        <begin position="276"/>
        <end position="296"/>
    </location>
</feature>
<dbReference type="InterPro" id="IPR036259">
    <property type="entry name" value="MFS_trans_sf"/>
</dbReference>
<comment type="subcellular location">
    <subcellularLocation>
        <location evidence="1">Membrane</location>
        <topology evidence="1">Multi-pass membrane protein</topology>
    </subcellularLocation>
</comment>
<feature type="domain" description="Major facilitator superfamily (MFS) profile" evidence="3">
    <location>
        <begin position="18"/>
        <end position="422"/>
    </location>
</feature>
<dbReference type="EnsemblMetazoa" id="XM_038191718.1">
    <property type="protein sequence ID" value="XP_038047646.1"/>
    <property type="gene ID" value="LOC119721757"/>
</dbReference>
<proteinExistence type="predicted"/>
<dbReference type="OrthoDB" id="5667at2759"/>
<feature type="transmembrane region" description="Helical" evidence="2">
    <location>
        <begin position="308"/>
        <end position="327"/>
    </location>
</feature>
<evidence type="ECO:0000256" key="1">
    <source>
        <dbReference type="ARBA" id="ARBA00004141"/>
    </source>
</evidence>